<accession>A0A4Q9KLV8</accession>
<gene>
    <name evidence="1" type="ORF">ET996_07955</name>
</gene>
<protein>
    <submittedName>
        <fullName evidence="1">Uncharacterized protein</fullName>
    </submittedName>
</protein>
<dbReference type="AlphaFoldDB" id="A0A4Q9KLV8"/>
<dbReference type="InterPro" id="IPR043720">
    <property type="entry name" value="DUF5661"/>
</dbReference>
<organism evidence="1 2">
    <name type="scientific">Propioniciclava tarda</name>
    <dbReference type="NCBI Taxonomy" id="433330"/>
    <lineage>
        <taxon>Bacteria</taxon>
        <taxon>Bacillati</taxon>
        <taxon>Actinomycetota</taxon>
        <taxon>Actinomycetes</taxon>
        <taxon>Propionibacteriales</taxon>
        <taxon>Propionibacteriaceae</taxon>
        <taxon>Propioniciclava</taxon>
    </lineage>
</organism>
<dbReference type="Pfam" id="PF18905">
    <property type="entry name" value="DUF5661"/>
    <property type="match status" value="1"/>
</dbReference>
<dbReference type="EMBL" id="SDMR01000008">
    <property type="protein sequence ID" value="TBT94940.1"/>
    <property type="molecule type" value="Genomic_DNA"/>
</dbReference>
<proteinExistence type="predicted"/>
<name>A0A4Q9KLV8_PROTD</name>
<reference evidence="1 2" key="1">
    <citation type="submission" date="2019-01" db="EMBL/GenBank/DDBJ databases">
        <title>Lactibacter flavus gen. nov., sp. nov., a novel bacterium of the family Propionibacteriaceae isolated from raw milk and dairy products.</title>
        <authorList>
            <person name="Huptas C."/>
            <person name="Wenning M."/>
            <person name="Breitenwieser F."/>
            <person name="Doll E."/>
            <person name="Von Neubeck M."/>
            <person name="Busse H.-J."/>
            <person name="Scherer S."/>
        </authorList>
    </citation>
    <scope>NUCLEOTIDE SEQUENCE [LARGE SCALE GENOMIC DNA]</scope>
    <source>
        <strain evidence="2">DSM 22130 / JCM 15804 / WR061</strain>
    </source>
</reference>
<dbReference type="OrthoDB" id="5515006at2"/>
<keyword evidence="2" id="KW-1185">Reference proteome</keyword>
<dbReference type="Proteomes" id="UP000291933">
    <property type="component" value="Unassembled WGS sequence"/>
</dbReference>
<evidence type="ECO:0000313" key="2">
    <source>
        <dbReference type="Proteomes" id="UP000291933"/>
    </source>
</evidence>
<comment type="caution">
    <text evidence="1">The sequence shown here is derived from an EMBL/GenBank/DDBJ whole genome shotgun (WGS) entry which is preliminary data.</text>
</comment>
<evidence type="ECO:0000313" key="1">
    <source>
        <dbReference type="EMBL" id="TBT94940.1"/>
    </source>
</evidence>
<sequence length="228" mass="25079">MTTYASFAEAVQAKADSTTLAHYVVDTVSSFAEGADVVFDFLTSDAVGSFCRSLGIRRNWAELTLDEIAPADRHGLNVVPRGEADKILGLLAALIRDGYLKPSEGGKPVQNVLNDFMSEPKTFLDAPTLGHLDEFAYALAVELEHGRERGQNVTMNHPLLTGMVVLAHLTEDTLYYARLRVMEAEGELFNMQLKRTPYADLRDQLALLQYAKSLLAARMDEKLAQASA</sequence>
<dbReference type="RefSeq" id="WP_131172029.1">
    <property type="nucleotide sequence ID" value="NZ_FXTL01000007.1"/>
</dbReference>